<keyword evidence="3" id="KW-1185">Reference proteome</keyword>
<evidence type="ECO:0000313" key="2">
    <source>
        <dbReference type="EMBL" id="MFC5985029.1"/>
    </source>
</evidence>
<feature type="domain" description="YqbQ/XkdQ" evidence="1">
    <location>
        <begin position="24"/>
        <end position="326"/>
    </location>
</feature>
<dbReference type="Pfam" id="PF24032">
    <property type="entry name" value="YQBQ"/>
    <property type="match status" value="1"/>
</dbReference>
<dbReference type="Proteomes" id="UP001596250">
    <property type="component" value="Unassembled WGS sequence"/>
</dbReference>
<name>A0ABW1IHU7_9BACL</name>
<reference evidence="3" key="1">
    <citation type="journal article" date="2019" name="Int. J. Syst. Evol. Microbiol.">
        <title>The Global Catalogue of Microorganisms (GCM) 10K type strain sequencing project: providing services to taxonomists for standard genome sequencing and annotation.</title>
        <authorList>
            <consortium name="The Broad Institute Genomics Platform"/>
            <consortium name="The Broad Institute Genome Sequencing Center for Infectious Disease"/>
            <person name="Wu L."/>
            <person name="Ma J."/>
        </authorList>
    </citation>
    <scope>NUCLEOTIDE SEQUENCE [LARGE SCALE GENOMIC DNA]</scope>
    <source>
        <strain evidence="3">CCM 8749</strain>
    </source>
</reference>
<proteinExistence type="predicted"/>
<dbReference type="InterPro" id="IPR056937">
    <property type="entry name" value="YqbQ/XkdQ"/>
</dbReference>
<comment type="caution">
    <text evidence="2">The sequence shown here is derived from an EMBL/GenBank/DDBJ whole genome shotgun (WGS) entry which is preliminary data.</text>
</comment>
<dbReference type="SUPFAM" id="SSF69279">
    <property type="entry name" value="Phage tail proteins"/>
    <property type="match status" value="1"/>
</dbReference>
<dbReference type="RefSeq" id="WP_379891477.1">
    <property type="nucleotide sequence ID" value="NZ_CBCSCT010000008.1"/>
</dbReference>
<evidence type="ECO:0000313" key="3">
    <source>
        <dbReference type="Proteomes" id="UP001596250"/>
    </source>
</evidence>
<accession>A0ABW1IHU7</accession>
<dbReference type="EMBL" id="JBHSQV010000002">
    <property type="protein sequence ID" value="MFC5985029.1"/>
    <property type="molecule type" value="Genomic_DNA"/>
</dbReference>
<organism evidence="2 3">
    <name type="scientific">Marinicrinis lubricantis</name>
    <dbReference type="NCBI Taxonomy" id="2086470"/>
    <lineage>
        <taxon>Bacteria</taxon>
        <taxon>Bacillati</taxon>
        <taxon>Bacillota</taxon>
        <taxon>Bacilli</taxon>
        <taxon>Bacillales</taxon>
        <taxon>Paenibacillaceae</taxon>
    </lineage>
</organism>
<protein>
    <recommendedName>
        <fullName evidence="1">YqbQ/XkdQ domain-containing protein</fullName>
    </recommendedName>
</protein>
<evidence type="ECO:0000259" key="1">
    <source>
        <dbReference type="Pfam" id="PF24032"/>
    </source>
</evidence>
<sequence length="333" mass="37643">MFQLTLVKSDRSARYNITPLVGEISWDSEFTITSALEFDMAYSDAKFFPTNPCELGDLVILTKDAEEVFRGIVIDEDRNGRDAIQYSAYDVSWYLGQSKSVYQFNRVTATHAISKILDDFGIPIGSIITMPTLIDEIYIQETPDTIIQKIIDSVEQKEGYKINGEMRGGKLYLEKRRDLLIQGRFQLAANFGGRSVTDVIGSPARKRTIEDMRNRIRLIVDDEETEYEITAQAENGALIEQYGLLEETIKIDAEDAAKSRQVAKILLQRLGKVHETVSVKLMGDVRFKAGYLFDLSEPITGLHGRFMIVTAKHSVSKQIHTMDLELALPEDVE</sequence>
<gene>
    <name evidence="2" type="ORF">ACFPXP_00715</name>
</gene>